<feature type="non-terminal residue" evidence="11">
    <location>
        <position position="1"/>
    </location>
</feature>
<reference evidence="12" key="1">
    <citation type="journal article" date="2018" name="Nat. Microbiol.">
        <title>Leveraging single-cell genomics to expand the fungal tree of life.</title>
        <authorList>
            <person name="Ahrendt S.R."/>
            <person name="Quandt C.A."/>
            <person name="Ciobanu D."/>
            <person name="Clum A."/>
            <person name="Salamov A."/>
            <person name="Andreopoulos B."/>
            <person name="Cheng J.F."/>
            <person name="Woyke T."/>
            <person name="Pelin A."/>
            <person name="Henrissat B."/>
            <person name="Reynolds N.K."/>
            <person name="Benny G.L."/>
            <person name="Smith M.E."/>
            <person name="James T.Y."/>
            <person name="Grigoriev I.V."/>
        </authorList>
    </citation>
    <scope>NUCLEOTIDE SEQUENCE [LARGE SCALE GENOMIC DNA]</scope>
</reference>
<dbReference type="Proteomes" id="UP000267251">
    <property type="component" value="Unassembled WGS sequence"/>
</dbReference>
<keyword evidence="3 8" id="KW-0378">Hydrolase</keyword>
<dbReference type="EMBL" id="KZ988159">
    <property type="protein sequence ID" value="RKP12931.1"/>
    <property type="molecule type" value="Genomic_DNA"/>
</dbReference>
<dbReference type="PROSITE" id="PS00698">
    <property type="entry name" value="GH9_3"/>
    <property type="match status" value="1"/>
</dbReference>
<dbReference type="GO" id="GO:0008810">
    <property type="term" value="F:cellulase activity"/>
    <property type="evidence" value="ECO:0007669"/>
    <property type="project" value="UniProtKB-EC"/>
</dbReference>
<dbReference type="Pfam" id="PF00759">
    <property type="entry name" value="Glyco_hydro_9"/>
    <property type="match status" value="1"/>
</dbReference>
<dbReference type="GO" id="GO:0030245">
    <property type="term" value="P:cellulose catabolic process"/>
    <property type="evidence" value="ECO:0007669"/>
    <property type="project" value="UniProtKB-KW"/>
</dbReference>
<feature type="domain" description="Glycoside hydrolase family 9" evidence="10">
    <location>
        <begin position="1"/>
        <end position="437"/>
    </location>
</feature>
<gene>
    <name evidence="11" type="ORF">BJ684DRAFT_4832</name>
</gene>
<dbReference type="AlphaFoldDB" id="A0A4P9Y467"/>
<evidence type="ECO:0000256" key="9">
    <source>
        <dbReference type="RuleBase" id="RU361166"/>
    </source>
</evidence>
<feature type="active site" evidence="8">
    <location>
        <position position="415"/>
    </location>
</feature>
<dbReference type="InterPro" id="IPR033126">
    <property type="entry name" value="Glyco_hydro_9_Asp/Glu_AS"/>
</dbReference>
<evidence type="ECO:0000256" key="8">
    <source>
        <dbReference type="PROSITE-ProRule" id="PRU10060"/>
    </source>
</evidence>
<dbReference type="OrthoDB" id="10257085at2759"/>
<feature type="non-terminal residue" evidence="11">
    <location>
        <position position="442"/>
    </location>
</feature>
<evidence type="ECO:0000256" key="6">
    <source>
        <dbReference type="ARBA" id="ARBA00023295"/>
    </source>
</evidence>
<evidence type="ECO:0000259" key="10">
    <source>
        <dbReference type="Pfam" id="PF00759"/>
    </source>
</evidence>
<dbReference type="PANTHER" id="PTHR22298">
    <property type="entry name" value="ENDO-1,4-BETA-GLUCANASE"/>
    <property type="match status" value="1"/>
</dbReference>
<evidence type="ECO:0000256" key="7">
    <source>
        <dbReference type="ARBA" id="ARBA00023326"/>
    </source>
</evidence>
<keyword evidence="5 8" id="KW-0119">Carbohydrate metabolism</keyword>
<dbReference type="EC" id="3.2.1.4" evidence="9"/>
<keyword evidence="7 8" id="KW-0624">Polysaccharide degradation</keyword>
<comment type="similarity">
    <text evidence="2 8 9">Belongs to the glycosyl hydrolase 9 (cellulase E) family.</text>
</comment>
<evidence type="ECO:0000256" key="4">
    <source>
        <dbReference type="ARBA" id="ARBA00023001"/>
    </source>
</evidence>
<keyword evidence="4 9" id="KW-0136">Cellulose degradation</keyword>
<protein>
    <recommendedName>
        <fullName evidence="9">Endoglucanase</fullName>
        <ecNumber evidence="9">3.2.1.4</ecNumber>
    </recommendedName>
</protein>
<keyword evidence="12" id="KW-1185">Reference proteome</keyword>
<organism evidence="11 12">
    <name type="scientific">Piptocephalis cylindrospora</name>
    <dbReference type="NCBI Taxonomy" id="1907219"/>
    <lineage>
        <taxon>Eukaryota</taxon>
        <taxon>Fungi</taxon>
        <taxon>Fungi incertae sedis</taxon>
        <taxon>Zoopagomycota</taxon>
        <taxon>Zoopagomycotina</taxon>
        <taxon>Zoopagomycetes</taxon>
        <taxon>Zoopagales</taxon>
        <taxon>Piptocephalidaceae</taxon>
        <taxon>Piptocephalis</taxon>
    </lineage>
</organism>
<evidence type="ECO:0000256" key="3">
    <source>
        <dbReference type="ARBA" id="ARBA00022801"/>
    </source>
</evidence>
<evidence type="ECO:0000313" key="11">
    <source>
        <dbReference type="EMBL" id="RKP12931.1"/>
    </source>
</evidence>
<evidence type="ECO:0000256" key="1">
    <source>
        <dbReference type="ARBA" id="ARBA00000966"/>
    </source>
</evidence>
<sequence length="442" mass="48445">YGKPLMLSLLFFEAQRAGSLPKDQRIPWRKPAHVNDGKDLQADLSGGYYDAGDFVKFGLPGSFTLSMLGWTALDYQKGIETSGQTQYLHQAIRWGTDYLLKCQLGPDRFVIQVGDPKPDHDYWGSPEDMPSSTPRPVYLATKQWPASEPLAESAAALAAASIVLGPEDAAYGSKLLQTAKDLFSQAERYPGLYQNGLRKQIRGEMQGVNDCYESSGYQDELAWAAAWLHRATKEPSYLTKAKQYFDAFSEAEIRHSFLNWDDKAIGALALLAKAEGGSSKYAVMLKEHADWISTKAPRTPGGLLWLPASDWGSSSVALSSSFILGFAYDHLPSPNAAWDVFSRSQVDYLLGKNPAKRNYVVGADASSPLRVHHAAAQGVLPPGKGWEIYESASPNRYVLWGAIVGGPGKKDDFRDARGDFKGNEPAMDYNAVMVAALGRMTT</sequence>
<dbReference type="InterPro" id="IPR008928">
    <property type="entry name" value="6-hairpin_glycosidase_sf"/>
</dbReference>
<proteinExistence type="inferred from homology"/>
<evidence type="ECO:0000313" key="12">
    <source>
        <dbReference type="Proteomes" id="UP000267251"/>
    </source>
</evidence>
<dbReference type="InterPro" id="IPR012341">
    <property type="entry name" value="6hp_glycosidase-like_sf"/>
</dbReference>
<dbReference type="InterPro" id="IPR001701">
    <property type="entry name" value="Glyco_hydro_9"/>
</dbReference>
<evidence type="ECO:0000256" key="2">
    <source>
        <dbReference type="ARBA" id="ARBA00007072"/>
    </source>
</evidence>
<evidence type="ECO:0000256" key="5">
    <source>
        <dbReference type="ARBA" id="ARBA00023277"/>
    </source>
</evidence>
<keyword evidence="6 8" id="KW-0326">Glycosidase</keyword>
<comment type="catalytic activity">
    <reaction evidence="1 9">
        <text>Endohydrolysis of (1-&gt;4)-beta-D-glucosidic linkages in cellulose, lichenin and cereal beta-D-glucans.</text>
        <dbReference type="EC" id="3.2.1.4"/>
    </reaction>
</comment>
<dbReference type="SUPFAM" id="SSF48208">
    <property type="entry name" value="Six-hairpin glycosidases"/>
    <property type="match status" value="1"/>
</dbReference>
<feature type="active site" evidence="8">
    <location>
        <position position="424"/>
    </location>
</feature>
<dbReference type="Gene3D" id="1.50.10.10">
    <property type="match status" value="1"/>
</dbReference>
<name>A0A4P9Y467_9FUNG</name>
<accession>A0A4P9Y467</accession>